<keyword evidence="2" id="KW-1185">Reference proteome</keyword>
<reference evidence="1 2" key="1">
    <citation type="journal article" date="2020" name="Front. Cell. Infect. Microbiol.">
        <title>Characterization of Three Porcine Acinetobacter towneri Strains Co-Harboring tet(X3) and bla OXA-58.</title>
        <authorList>
            <person name="Ma J."/>
            <person name="Wang J."/>
            <person name="Feng J."/>
            <person name="Liu Y."/>
            <person name="Yang B."/>
            <person name="Li R."/>
            <person name="Bai L."/>
            <person name="He T."/>
            <person name="Wang X."/>
            <person name="Yang Z."/>
        </authorList>
    </citation>
    <scope>NUCLEOTIDE SEQUENCE [LARGE SCALE GENOMIC DNA]</scope>
    <source>
        <strain evidence="1 2">GX5</strain>
    </source>
</reference>
<name>A0ABX7TJL5_9GAMM</name>
<dbReference type="Proteomes" id="UP000663954">
    <property type="component" value="Chromosome"/>
</dbReference>
<sequence length="103" mass="12118">MLYHTELLRDSPSFSTIQLTALQFGHQIYKAMLSYMQPEDGLEYQTTAPEYPAAEQLQTEQCYKQNKERRIARLFLFKPLKIKQEYVTLALGKCHRHFSIMDG</sequence>
<organism evidence="1 2">
    <name type="scientific">Acinetobacter towneri</name>
    <dbReference type="NCBI Taxonomy" id="202956"/>
    <lineage>
        <taxon>Bacteria</taxon>
        <taxon>Pseudomonadati</taxon>
        <taxon>Pseudomonadota</taxon>
        <taxon>Gammaproteobacteria</taxon>
        <taxon>Moraxellales</taxon>
        <taxon>Moraxellaceae</taxon>
        <taxon>Acinetobacter</taxon>
    </lineage>
</organism>
<evidence type="ECO:0000313" key="2">
    <source>
        <dbReference type="Proteomes" id="UP000663954"/>
    </source>
</evidence>
<proteinExistence type="predicted"/>
<dbReference type="Gene3D" id="2.40.160.210">
    <property type="entry name" value="Acyl-CoA thioesterase, double hotdog domain"/>
    <property type="match status" value="1"/>
</dbReference>
<accession>A0ABX7TJL5</accession>
<protein>
    <submittedName>
        <fullName evidence="1">Thioesterase family protein</fullName>
    </submittedName>
</protein>
<evidence type="ECO:0000313" key="1">
    <source>
        <dbReference type="EMBL" id="QTD63011.1"/>
    </source>
</evidence>
<dbReference type="EMBL" id="CP071770">
    <property type="protein sequence ID" value="QTD63011.1"/>
    <property type="molecule type" value="Genomic_DNA"/>
</dbReference>
<gene>
    <name evidence="1" type="ORF">J4G45_11215</name>
</gene>
<dbReference type="InterPro" id="IPR042171">
    <property type="entry name" value="Acyl-CoA_hotdog"/>
</dbReference>